<feature type="compositionally biased region" description="Pro residues" evidence="1">
    <location>
        <begin position="1"/>
        <end position="10"/>
    </location>
</feature>
<evidence type="ECO:0000256" key="1">
    <source>
        <dbReference type="SAM" id="MobiDB-lite"/>
    </source>
</evidence>
<sequence length="119" mass="12535">MIARPGPGPLRRPVVLRHPKPARPAGVADHDRPLAGRGRRDAPAAGRAPEVPCAPPPYAPGELVPAPAGDALDDTPDRVRAKYPTSAFVVRDWHGTTWRALSPGAAPLTAMTVPRGVPR</sequence>
<evidence type="ECO:0000313" key="3">
    <source>
        <dbReference type="Proteomes" id="UP001499878"/>
    </source>
</evidence>
<keyword evidence="3" id="KW-1185">Reference proteome</keyword>
<dbReference type="Proteomes" id="UP001499878">
    <property type="component" value="Unassembled WGS sequence"/>
</dbReference>
<gene>
    <name evidence="2" type="ORF">GCM10023323_69270</name>
</gene>
<accession>A0ABP9TFG0</accession>
<organism evidence="2 3">
    <name type="scientific">Streptomyces thinghirensis</name>
    <dbReference type="NCBI Taxonomy" id="551547"/>
    <lineage>
        <taxon>Bacteria</taxon>
        <taxon>Bacillati</taxon>
        <taxon>Actinomycetota</taxon>
        <taxon>Actinomycetes</taxon>
        <taxon>Kitasatosporales</taxon>
        <taxon>Streptomycetaceae</taxon>
        <taxon>Streptomyces</taxon>
    </lineage>
</organism>
<dbReference type="RefSeq" id="WP_345637355.1">
    <property type="nucleotide sequence ID" value="NZ_BAABJR010000025.1"/>
</dbReference>
<name>A0ABP9TFG0_9ACTN</name>
<comment type="caution">
    <text evidence="2">The sequence shown here is derived from an EMBL/GenBank/DDBJ whole genome shotgun (WGS) entry which is preliminary data.</text>
</comment>
<proteinExistence type="predicted"/>
<feature type="compositionally biased region" description="Basic and acidic residues" evidence="1">
    <location>
        <begin position="28"/>
        <end position="42"/>
    </location>
</feature>
<reference evidence="3" key="1">
    <citation type="journal article" date="2019" name="Int. J. Syst. Evol. Microbiol.">
        <title>The Global Catalogue of Microorganisms (GCM) 10K type strain sequencing project: providing services to taxonomists for standard genome sequencing and annotation.</title>
        <authorList>
            <consortium name="The Broad Institute Genomics Platform"/>
            <consortium name="The Broad Institute Genome Sequencing Center for Infectious Disease"/>
            <person name="Wu L."/>
            <person name="Ma J."/>
        </authorList>
    </citation>
    <scope>NUCLEOTIDE SEQUENCE [LARGE SCALE GENOMIC DNA]</scope>
    <source>
        <strain evidence="3">JCM 18306</strain>
    </source>
</reference>
<protein>
    <submittedName>
        <fullName evidence="2">Uncharacterized protein</fullName>
    </submittedName>
</protein>
<dbReference type="EMBL" id="BAABJR010000025">
    <property type="protein sequence ID" value="GAA5216396.1"/>
    <property type="molecule type" value="Genomic_DNA"/>
</dbReference>
<evidence type="ECO:0000313" key="2">
    <source>
        <dbReference type="EMBL" id="GAA5216396.1"/>
    </source>
</evidence>
<feature type="region of interest" description="Disordered" evidence="1">
    <location>
        <begin position="1"/>
        <end position="78"/>
    </location>
</feature>